<proteinExistence type="inferred from homology"/>
<dbReference type="InterPro" id="IPR012394">
    <property type="entry name" value="Aldehyde_DH_NAD(P)"/>
</dbReference>
<comment type="similarity">
    <text evidence="1 4">Belongs to the aldehyde dehydrogenase family.</text>
</comment>
<dbReference type="PANTHER" id="PTHR43570">
    <property type="entry name" value="ALDEHYDE DEHYDROGENASE"/>
    <property type="match status" value="1"/>
</dbReference>
<dbReference type="Gene3D" id="3.40.309.10">
    <property type="entry name" value="Aldehyde Dehydrogenase, Chain A, domain 2"/>
    <property type="match status" value="1"/>
</dbReference>
<evidence type="ECO:0000256" key="3">
    <source>
        <dbReference type="ARBA" id="ARBA00023027"/>
    </source>
</evidence>
<reference evidence="8" key="1">
    <citation type="submission" date="2021-01" db="EMBL/GenBank/DDBJ databases">
        <authorList>
            <person name="Kaushik A."/>
        </authorList>
    </citation>
    <scope>NUCLEOTIDE SEQUENCE</scope>
    <source>
        <strain evidence="8">AG4-R118</strain>
    </source>
</reference>
<dbReference type="PANTHER" id="PTHR43570:SF16">
    <property type="entry name" value="ALDEHYDE DEHYDROGENASE TYPE III, ISOFORM Q"/>
    <property type="match status" value="1"/>
</dbReference>
<feature type="region of interest" description="Disordered" evidence="6">
    <location>
        <begin position="483"/>
        <end position="509"/>
    </location>
</feature>
<gene>
    <name evidence="8" type="ORF">RDB_LOCUS81737</name>
</gene>
<evidence type="ECO:0000313" key="8">
    <source>
        <dbReference type="EMBL" id="CAE6457753.1"/>
    </source>
</evidence>
<dbReference type="AlphaFoldDB" id="A0A8H3BJZ8"/>
<dbReference type="GO" id="GO:0004029">
    <property type="term" value="F:aldehyde dehydrogenase (NAD+) activity"/>
    <property type="evidence" value="ECO:0007669"/>
    <property type="project" value="TreeGrafter"/>
</dbReference>
<name>A0A8H3BJZ8_9AGAM</name>
<evidence type="ECO:0000313" key="9">
    <source>
        <dbReference type="Proteomes" id="UP000663888"/>
    </source>
</evidence>
<dbReference type="SUPFAM" id="SSF53720">
    <property type="entry name" value="ALDH-like"/>
    <property type="match status" value="1"/>
</dbReference>
<dbReference type="FunFam" id="3.40.605.10:FF:000004">
    <property type="entry name" value="Aldehyde dehydrogenase"/>
    <property type="match status" value="1"/>
</dbReference>
<keyword evidence="2 4" id="KW-0560">Oxidoreductase</keyword>
<dbReference type="Pfam" id="PF00171">
    <property type="entry name" value="Aldedh"/>
    <property type="match status" value="1"/>
</dbReference>
<evidence type="ECO:0000256" key="5">
    <source>
        <dbReference type="PIRSR" id="PIRSR036492-1"/>
    </source>
</evidence>
<feature type="active site" evidence="5">
    <location>
        <position position="263"/>
    </location>
</feature>
<dbReference type="InterPro" id="IPR016163">
    <property type="entry name" value="Ald_DH_C"/>
</dbReference>
<dbReference type="Proteomes" id="UP000663888">
    <property type="component" value="Unassembled WGS sequence"/>
</dbReference>
<evidence type="ECO:0000256" key="4">
    <source>
        <dbReference type="PIRNR" id="PIRNR036492"/>
    </source>
</evidence>
<feature type="active site" evidence="5">
    <location>
        <position position="223"/>
    </location>
</feature>
<keyword evidence="3" id="KW-0520">NAD</keyword>
<protein>
    <recommendedName>
        <fullName evidence="4">Aldehyde dehydrogenase</fullName>
    </recommendedName>
</protein>
<organism evidence="8 9">
    <name type="scientific">Rhizoctonia solani</name>
    <dbReference type="NCBI Taxonomy" id="456999"/>
    <lineage>
        <taxon>Eukaryota</taxon>
        <taxon>Fungi</taxon>
        <taxon>Dikarya</taxon>
        <taxon>Basidiomycota</taxon>
        <taxon>Agaricomycotina</taxon>
        <taxon>Agaricomycetes</taxon>
        <taxon>Cantharellales</taxon>
        <taxon>Ceratobasidiaceae</taxon>
        <taxon>Rhizoctonia</taxon>
    </lineage>
</organism>
<dbReference type="PIRSF" id="PIRSF036492">
    <property type="entry name" value="ALDH"/>
    <property type="match status" value="1"/>
</dbReference>
<dbReference type="InterPro" id="IPR015590">
    <property type="entry name" value="Aldehyde_DH_dom"/>
</dbReference>
<comment type="caution">
    <text evidence="8">The sequence shown here is derived from an EMBL/GenBank/DDBJ whole genome shotgun (WGS) entry which is preliminary data.</text>
</comment>
<dbReference type="GO" id="GO:0005737">
    <property type="term" value="C:cytoplasm"/>
    <property type="evidence" value="ECO:0007669"/>
    <property type="project" value="TreeGrafter"/>
</dbReference>
<dbReference type="InterPro" id="IPR016162">
    <property type="entry name" value="Ald_DH_N"/>
</dbReference>
<evidence type="ECO:0000256" key="1">
    <source>
        <dbReference type="ARBA" id="ARBA00009986"/>
    </source>
</evidence>
<dbReference type="Gene3D" id="3.40.605.10">
    <property type="entry name" value="Aldehyde Dehydrogenase, Chain A, domain 1"/>
    <property type="match status" value="1"/>
</dbReference>
<evidence type="ECO:0000256" key="2">
    <source>
        <dbReference type="ARBA" id="ARBA00023002"/>
    </source>
</evidence>
<dbReference type="InterPro" id="IPR016161">
    <property type="entry name" value="Ald_DH/histidinol_DH"/>
</dbReference>
<feature type="domain" description="Aldehyde dehydrogenase" evidence="7">
    <location>
        <begin position="27"/>
        <end position="448"/>
    </location>
</feature>
<evidence type="ECO:0000256" key="6">
    <source>
        <dbReference type="SAM" id="MobiDB-lite"/>
    </source>
</evidence>
<accession>A0A8H3BJZ8</accession>
<dbReference type="FunFam" id="3.40.309.10:FF:000003">
    <property type="entry name" value="Aldehyde dehydrogenase"/>
    <property type="match status" value="1"/>
</dbReference>
<sequence length="509" mass="55524">MPSAPTSQIVPTPIAYYAGYRQTLRASFRKGTARPVEYRQKQLAQLAYMLQDNYERFTDALFQDLGKPALEVYMAEVGAAINGALKSAREVADWAAPQDVSTDDMWKPFAPKIYKAAKGVVLIIGPSNYPCILTLQPLTGAIASGCCAVIKPSELTPAYANLLAELLPQYLDSSCYRVVNGSVPETTALLELKWDHIFYTGSATVAKIIATAAAKHLTPCSLELGGKCAAFIDPNVPADDSEYVLRTAKRIMWGKVQHCGQVCISTDYVMVKEEMVDEVVEAFRTVLKQFYPDGALAKDASYSSILNRAHLARHEKLLAETAGNIVIGGKVDETRLKLEPTVVVLENRQDILMQSEIFGPILPIVPVKDADDAIEFINDMPEALALYVFSADQDLKSRFINETLSGSVIFNDTYQQLAVTNLPFGCVGASGYGYQGGKYTFDGFTHLRSSIDVPKEAEPHISFRYPPYSEQATNIFAGAVKQPIPFERTPPSTNGTADGKKGETSGNGA</sequence>
<dbReference type="GO" id="GO:0006081">
    <property type="term" value="P:aldehyde metabolic process"/>
    <property type="evidence" value="ECO:0007669"/>
    <property type="project" value="InterPro"/>
</dbReference>
<dbReference type="EMBL" id="CAJMWX010001049">
    <property type="protein sequence ID" value="CAE6457753.1"/>
    <property type="molecule type" value="Genomic_DNA"/>
</dbReference>
<evidence type="ECO:0000259" key="7">
    <source>
        <dbReference type="Pfam" id="PF00171"/>
    </source>
</evidence>